<gene>
    <name evidence="3" type="ORF">IDM49_09760</name>
</gene>
<dbReference type="EMBL" id="CP061539">
    <property type="protein sequence ID" value="QNV37490.1"/>
    <property type="molecule type" value="Genomic_DNA"/>
</dbReference>
<name>A0A7H2BCU4_9MICC</name>
<feature type="chain" id="PRO_5039278654" description="DNA modification methylase" evidence="2">
    <location>
        <begin position="30"/>
        <end position="206"/>
    </location>
</feature>
<protein>
    <recommendedName>
        <fullName evidence="5">DNA modification methylase</fullName>
    </recommendedName>
</protein>
<feature type="compositionally biased region" description="Low complexity" evidence="1">
    <location>
        <begin position="162"/>
        <end position="175"/>
    </location>
</feature>
<feature type="region of interest" description="Disordered" evidence="1">
    <location>
        <begin position="162"/>
        <end position="206"/>
    </location>
</feature>
<evidence type="ECO:0008006" key="5">
    <source>
        <dbReference type="Google" id="ProtNLM"/>
    </source>
</evidence>
<keyword evidence="4" id="KW-1185">Reference proteome</keyword>
<dbReference type="RefSeq" id="WP_190724367.1">
    <property type="nucleotide sequence ID" value="NZ_CP061539.1"/>
</dbReference>
<evidence type="ECO:0000256" key="1">
    <source>
        <dbReference type="SAM" id="MobiDB-lite"/>
    </source>
</evidence>
<sequence>MKNAASKTAKRASATVALAAALLATTGCGYIYTQPTTLIYDASDGVSFTMWPKGQRVDVRNIMVISEGKGQPGRVLGTVYNLGETDQTVNFKAGDQNFSIKVPAGKHIKLEDNANQVIVNTVSQQPGELIESVATIGQTEEAFNLPVLDGSLEEYAPYLPNAASSSSASESAAADFEAEENTTADQSMAPATSPASTATPSASSTN</sequence>
<evidence type="ECO:0000313" key="4">
    <source>
        <dbReference type="Proteomes" id="UP000516404"/>
    </source>
</evidence>
<accession>A0A7H2BCU4</accession>
<dbReference type="AlphaFoldDB" id="A0A7H2BCU4"/>
<dbReference type="GeneID" id="96624525"/>
<dbReference type="Proteomes" id="UP000516404">
    <property type="component" value="Chromosome"/>
</dbReference>
<proteinExistence type="predicted"/>
<dbReference type="PROSITE" id="PS51257">
    <property type="entry name" value="PROKAR_LIPOPROTEIN"/>
    <property type="match status" value="1"/>
</dbReference>
<reference evidence="3 4" key="1">
    <citation type="submission" date="2020-09" db="EMBL/GenBank/DDBJ databases">
        <title>Investigation of environmental microbes.</title>
        <authorList>
            <person name="Ou Y."/>
            <person name="Kang Q."/>
        </authorList>
    </citation>
    <scope>NUCLEOTIDE SEQUENCE [LARGE SCALE GENOMIC DNA]</scope>
    <source>
        <strain evidence="3 4">KJZ-14</strain>
    </source>
</reference>
<keyword evidence="2" id="KW-0732">Signal</keyword>
<evidence type="ECO:0000313" key="3">
    <source>
        <dbReference type="EMBL" id="QNV37490.1"/>
    </source>
</evidence>
<feature type="signal peptide" evidence="2">
    <location>
        <begin position="1"/>
        <end position="29"/>
    </location>
</feature>
<dbReference type="KEGG" id="rter:IDM49_09760"/>
<feature type="compositionally biased region" description="Low complexity" evidence="1">
    <location>
        <begin position="189"/>
        <end position="206"/>
    </location>
</feature>
<evidence type="ECO:0000256" key="2">
    <source>
        <dbReference type="SAM" id="SignalP"/>
    </source>
</evidence>
<organism evidence="3 4">
    <name type="scientific">Rothia terrae</name>
    <dbReference type="NCBI Taxonomy" id="396015"/>
    <lineage>
        <taxon>Bacteria</taxon>
        <taxon>Bacillati</taxon>
        <taxon>Actinomycetota</taxon>
        <taxon>Actinomycetes</taxon>
        <taxon>Micrococcales</taxon>
        <taxon>Micrococcaceae</taxon>
        <taxon>Rothia</taxon>
    </lineage>
</organism>